<evidence type="ECO:0000256" key="2">
    <source>
        <dbReference type="SAM" id="SignalP"/>
    </source>
</evidence>
<dbReference type="PANTHER" id="PTHR45737:SF6">
    <property type="entry name" value="VON WILLEBRAND FACTOR A DOMAIN-CONTAINING PROTEIN 5A"/>
    <property type="match status" value="1"/>
</dbReference>
<dbReference type="InterPro" id="IPR019220">
    <property type="entry name" value="DUF2135"/>
</dbReference>
<feature type="domain" description="VIT" evidence="4">
    <location>
        <begin position="108"/>
        <end position="278"/>
    </location>
</feature>
<dbReference type="InterPro" id="IPR002035">
    <property type="entry name" value="VWF_A"/>
</dbReference>
<dbReference type="Pfam" id="PF09906">
    <property type="entry name" value="DUF2135"/>
    <property type="match status" value="1"/>
</dbReference>
<evidence type="ECO:0000259" key="4">
    <source>
        <dbReference type="PROSITE" id="PS51468"/>
    </source>
</evidence>
<evidence type="ECO:0000256" key="1">
    <source>
        <dbReference type="SAM" id="MobiDB-lite"/>
    </source>
</evidence>
<organism evidence="5">
    <name type="scientific">uncultured bacterium A1Q1_fos_91</name>
    <dbReference type="NCBI Taxonomy" id="1256591"/>
    <lineage>
        <taxon>Bacteria</taxon>
        <taxon>environmental samples</taxon>
    </lineage>
</organism>
<dbReference type="InterPro" id="IPR036465">
    <property type="entry name" value="vWFA_dom_sf"/>
</dbReference>
<dbReference type="Pfam" id="PF08487">
    <property type="entry name" value="VIT"/>
    <property type="match status" value="1"/>
</dbReference>
<accession>L7VZ99</accession>
<dbReference type="InterPro" id="IPR013694">
    <property type="entry name" value="VIT"/>
</dbReference>
<evidence type="ECO:0000313" key="5">
    <source>
        <dbReference type="EMBL" id="AGC71465.1"/>
    </source>
</evidence>
<evidence type="ECO:0000259" key="3">
    <source>
        <dbReference type="PROSITE" id="PS50234"/>
    </source>
</evidence>
<name>L7VZ99_9BACT</name>
<proteinExistence type="predicted"/>
<feature type="chain" id="PRO_5003984868" description="VIT domain-containing protein" evidence="2">
    <location>
        <begin position="23"/>
        <end position="1063"/>
    </location>
</feature>
<feature type="compositionally biased region" description="Basic and acidic residues" evidence="1">
    <location>
        <begin position="36"/>
        <end position="46"/>
    </location>
</feature>
<dbReference type="PROSITE" id="PS51468">
    <property type="entry name" value="VIT"/>
    <property type="match status" value="1"/>
</dbReference>
<feature type="region of interest" description="Disordered" evidence="1">
    <location>
        <begin position="26"/>
        <end position="106"/>
    </location>
</feature>
<dbReference type="SUPFAM" id="SSF53300">
    <property type="entry name" value="vWA-like"/>
    <property type="match status" value="1"/>
</dbReference>
<protein>
    <recommendedName>
        <fullName evidence="6">VIT domain-containing protein</fullName>
    </recommendedName>
</protein>
<evidence type="ECO:0008006" key="6">
    <source>
        <dbReference type="Google" id="ProtNLM"/>
    </source>
</evidence>
<dbReference type="CDD" id="cd00198">
    <property type="entry name" value="vWFA"/>
    <property type="match status" value="1"/>
</dbReference>
<dbReference type="PROSITE" id="PS51257">
    <property type="entry name" value="PROKAR_LIPOPROTEIN"/>
    <property type="match status" value="1"/>
</dbReference>
<dbReference type="Gene3D" id="2.60.120.380">
    <property type="match status" value="1"/>
</dbReference>
<dbReference type="PANTHER" id="PTHR45737">
    <property type="entry name" value="VON WILLEBRAND FACTOR A DOMAIN-CONTAINING PROTEIN 5A"/>
    <property type="match status" value="1"/>
</dbReference>
<feature type="domain" description="VWFA" evidence="3">
    <location>
        <begin position="395"/>
        <end position="546"/>
    </location>
</feature>
<dbReference type="EMBL" id="JX649873">
    <property type="protein sequence ID" value="AGC71465.1"/>
    <property type="molecule type" value="Genomic_DNA"/>
</dbReference>
<dbReference type="Gene3D" id="3.40.50.410">
    <property type="entry name" value="von Willebrand factor, type A domain"/>
    <property type="match status" value="1"/>
</dbReference>
<dbReference type="PROSITE" id="PS50234">
    <property type="entry name" value="VWFA"/>
    <property type="match status" value="1"/>
</dbReference>
<feature type="signal peptide" evidence="2">
    <location>
        <begin position="1"/>
        <end position="22"/>
    </location>
</feature>
<sequence length="1063" mass="116230">MNHLRQPLVFLLLCACSPSVYHANQQEVTTSGPQPEGERVATREPEYAPEMDGTAPSSPADYHGGAPSAAGAAQHREEAEMASPMGGEGAATGEPEPAAQSWRRESASAHFATVSLGGGNTLELRDVRVRVHVEGFRARTVVDHIFYNPHARTLEGTFRYALPPEASVSSYAMYLGQGTQQPQFFGDVTGEEAMRRREVAMQGGSVEEVMAGVDPRAWGELRVGRLVRAEHGREVYEQVTRRRVDPALVEEVAPNTFEARVFPIRANGFHRVIISYEQTLPRVGSDLEYIFPVPEGALSSLDLQLHASTATVSSLRYTGDYRGEAVQSPGNHAFGLRVTGNTQAGRASFRLRPREAAAGVEAVVGTDPTRQEHHFALRLRGDESLGGEGGAGAENAVFLLDTSLSEHPERFGIDAALLRAILERSSTIRRFNVVTFDAGARWLVPQWVSNDAAGRARVLDLLNEVLLEGATDLSAALDALHNPPMRDAAGSAADVFVLSDGQITWGERDLPTLLRARTSPWSVTRTFAYRTGLGAENTDLLRRVAGAGVFNCLSIESVPGCAVAHQRPALRVDQVVVEGRGPSGATTSEVLVAGGASSFAPGTELLVVGRLERAGAARVRLVGHLGDRPVTWTRDLELAPNGELASRAWAEVAVAHLLAGHDDAHEQLAVAIGQHYKVPSRVASFLVLETDAEYEQYALREEPLAQALAQLTAQRRDGRATASARTSWSRLRRVLDASSAHHRLDQLDEGRVLQQLASFVSQAPVDFLPGRVPVPMVMRSDVRRAYRDEMPHDAESVEHYRSEAIRRHDDDQLGAAVRALSSGVENAPASAEVARSLAYTLLSWEANAEAAELLFGVLEQRPYEPQSYRDLAGAIWLQRPSITALLFEAALAGQWDGRFRGVVTVVQEEYALFAHALIQQQPDSPLARWLRDRQQALNLRVPEGDLRVTMTWNTDNTDIDLWVTDPSGERCYYGHRDTAAGGHLLDDVTQGFGPERFQLEHAPRGEYHVQAHYYSNNGNRLVADTYVTLTITRNVGTPQQQITRRVVRLTNAGDQVSVARFQL</sequence>
<reference evidence="5" key="1">
    <citation type="submission" date="2012-09" db="EMBL/GenBank/DDBJ databases">
        <title>Metagenomic Characterization of a Microbial Community in Wastewater Detects High Levels of Antibiotic Resistance.</title>
        <authorList>
            <person name="Abrams M."/>
            <person name="Caldwell A."/>
            <person name="Vandaei E."/>
            <person name="Lee W."/>
            <person name="Perrott J."/>
            <person name="Khan S.Y."/>
            <person name="Ta J."/>
            <person name="Romero D."/>
            <person name="Nguyen V."/>
            <person name="Pourmand N."/>
            <person name="Ouverney C.C."/>
        </authorList>
    </citation>
    <scope>NUCLEOTIDE SEQUENCE</scope>
</reference>
<dbReference type="AlphaFoldDB" id="L7VZ99"/>
<dbReference type="Pfam" id="PF13519">
    <property type="entry name" value="VWA_2"/>
    <property type="match status" value="1"/>
</dbReference>
<keyword evidence="2" id="KW-0732">Signal</keyword>